<dbReference type="InterPro" id="IPR012677">
    <property type="entry name" value="Nucleotide-bd_a/b_plait_sf"/>
</dbReference>
<dbReference type="AlphaFoldDB" id="A0A9Q8ZE13"/>
<feature type="compositionally biased region" description="Basic and acidic residues" evidence="1">
    <location>
        <begin position="18"/>
        <end position="40"/>
    </location>
</feature>
<dbReference type="GO" id="GO:0003676">
    <property type="term" value="F:nucleic acid binding"/>
    <property type="evidence" value="ECO:0007669"/>
    <property type="project" value="InterPro"/>
</dbReference>
<evidence type="ECO:0000313" key="3">
    <source>
        <dbReference type="Proteomes" id="UP001056012"/>
    </source>
</evidence>
<gene>
    <name evidence="2" type="ORF">yc1106_07033</name>
</gene>
<sequence>MHMKQHTLPSEVNAEDLDNPRRMLKELMRDSQERRAEKSHAGSNNSKRTDISKSVVTTSQYGAVGDDPKEMLQELNRRYWAAKALSSHDETSHLTGSKAMLTDIKKERQALGLDAYQDTESNLETVFERSTTTHSPFRLLAPQHTMSASGSMLASSAATSTICRHSGPPMTDALDRETIPYAVALMLESAGCKWEEVMGWTLFLFSSGMDEYRVRQERKQKAQEKETFDAMMARLLAREEKRRAVEKTPFANRVILSDLAADVDPKSIHQFFSKYQKDIRDITLLPDRDPVKRTRTAYVDMSSRTAAVCASFEFGYIYGLKVQSKLAVEE</sequence>
<feature type="compositionally biased region" description="Polar residues" evidence="1">
    <location>
        <begin position="41"/>
        <end position="54"/>
    </location>
</feature>
<feature type="region of interest" description="Disordered" evidence="1">
    <location>
        <begin position="1"/>
        <end position="54"/>
    </location>
</feature>
<dbReference type="SUPFAM" id="SSF54928">
    <property type="entry name" value="RNA-binding domain, RBD"/>
    <property type="match status" value="1"/>
</dbReference>
<dbReference type="InterPro" id="IPR035979">
    <property type="entry name" value="RBD_domain_sf"/>
</dbReference>
<evidence type="ECO:0000256" key="1">
    <source>
        <dbReference type="SAM" id="MobiDB-lite"/>
    </source>
</evidence>
<organism evidence="2 3">
    <name type="scientific">Curvularia clavata</name>
    <dbReference type="NCBI Taxonomy" id="95742"/>
    <lineage>
        <taxon>Eukaryota</taxon>
        <taxon>Fungi</taxon>
        <taxon>Dikarya</taxon>
        <taxon>Ascomycota</taxon>
        <taxon>Pezizomycotina</taxon>
        <taxon>Dothideomycetes</taxon>
        <taxon>Pleosporomycetidae</taxon>
        <taxon>Pleosporales</taxon>
        <taxon>Pleosporineae</taxon>
        <taxon>Pleosporaceae</taxon>
        <taxon>Curvularia</taxon>
    </lineage>
</organism>
<proteinExistence type="predicted"/>
<accession>A0A9Q8ZE13</accession>
<dbReference type="Proteomes" id="UP001056012">
    <property type="component" value="Chromosome 5"/>
</dbReference>
<evidence type="ECO:0008006" key="4">
    <source>
        <dbReference type="Google" id="ProtNLM"/>
    </source>
</evidence>
<dbReference type="Gene3D" id="3.30.70.330">
    <property type="match status" value="1"/>
</dbReference>
<reference evidence="2" key="1">
    <citation type="submission" date="2021-12" db="EMBL/GenBank/DDBJ databases">
        <title>Curvularia clavata genome.</title>
        <authorList>
            <person name="Cao Y."/>
        </authorList>
    </citation>
    <scope>NUCLEOTIDE SEQUENCE</scope>
    <source>
        <strain evidence="2">Yc1106</strain>
    </source>
</reference>
<protein>
    <recommendedName>
        <fullName evidence="4">RRM domain-containing protein</fullName>
    </recommendedName>
</protein>
<evidence type="ECO:0000313" key="2">
    <source>
        <dbReference type="EMBL" id="USP79759.1"/>
    </source>
</evidence>
<keyword evidence="3" id="KW-1185">Reference proteome</keyword>
<dbReference type="EMBL" id="CP089278">
    <property type="protein sequence ID" value="USP79759.1"/>
    <property type="molecule type" value="Genomic_DNA"/>
</dbReference>
<name>A0A9Q8ZE13_CURCL</name>
<dbReference type="CDD" id="cd00590">
    <property type="entry name" value="RRM_SF"/>
    <property type="match status" value="1"/>
</dbReference>
<dbReference type="VEuPathDB" id="FungiDB:yc1106_07033"/>
<dbReference type="OrthoDB" id="3796937at2759"/>